<organism evidence="2 3">
    <name type="scientific">Amycolatopsis saalfeldensis</name>
    <dbReference type="NCBI Taxonomy" id="394193"/>
    <lineage>
        <taxon>Bacteria</taxon>
        <taxon>Bacillati</taxon>
        <taxon>Actinomycetota</taxon>
        <taxon>Actinomycetes</taxon>
        <taxon>Pseudonocardiales</taxon>
        <taxon>Pseudonocardiaceae</taxon>
        <taxon>Amycolatopsis</taxon>
    </lineage>
</organism>
<dbReference type="Proteomes" id="UP000198582">
    <property type="component" value="Unassembled WGS sequence"/>
</dbReference>
<dbReference type="AlphaFoldDB" id="A0A1H8YQQ1"/>
<evidence type="ECO:0000256" key="1">
    <source>
        <dbReference type="SAM" id="MobiDB-lite"/>
    </source>
</evidence>
<dbReference type="STRING" id="394193.SAMN04489732_14319"/>
<sequence>MTDEHICVCGHSEAAHRHFRSGTDCGSCGAQRCSRFKRDKRAESPKPAESLPEPENGRL</sequence>
<feature type="region of interest" description="Disordered" evidence="1">
    <location>
        <begin position="36"/>
        <end position="59"/>
    </location>
</feature>
<evidence type="ECO:0000313" key="3">
    <source>
        <dbReference type="Proteomes" id="UP000198582"/>
    </source>
</evidence>
<keyword evidence="3" id="KW-1185">Reference proteome</keyword>
<protein>
    <submittedName>
        <fullName evidence="2">Uncharacterized protein</fullName>
    </submittedName>
</protein>
<evidence type="ECO:0000313" key="2">
    <source>
        <dbReference type="EMBL" id="SEP54331.1"/>
    </source>
</evidence>
<reference evidence="2 3" key="1">
    <citation type="submission" date="2016-10" db="EMBL/GenBank/DDBJ databases">
        <authorList>
            <person name="de Groot N.N."/>
        </authorList>
    </citation>
    <scope>NUCLEOTIDE SEQUENCE [LARGE SCALE GENOMIC DNA]</scope>
    <source>
        <strain evidence="2 3">DSM 44993</strain>
    </source>
</reference>
<gene>
    <name evidence="2" type="ORF">SAMN04489732_14319</name>
</gene>
<dbReference type="EMBL" id="FOEF01000043">
    <property type="protein sequence ID" value="SEP54331.1"/>
    <property type="molecule type" value="Genomic_DNA"/>
</dbReference>
<name>A0A1H8YQQ1_9PSEU</name>
<proteinExistence type="predicted"/>
<accession>A0A1H8YQQ1</accession>